<evidence type="ECO:0000313" key="2">
    <source>
        <dbReference type="Proteomes" id="UP000051952"/>
    </source>
</evidence>
<sequence>MTISVRTFLAIVTAVVGISAAAIAFAPVYTSALSSVEDVVESLREEIGARLQVNVEQYYEYEIAQRSYEQCKNCKHLRT</sequence>
<evidence type="ECO:0000313" key="1">
    <source>
        <dbReference type="EMBL" id="CUF02893.1"/>
    </source>
</evidence>
<proteinExistence type="predicted"/>
<dbReference type="Proteomes" id="UP000051952">
    <property type="component" value="Unassembled WGS sequence"/>
</dbReference>
<keyword evidence="2" id="KW-1185">Reference proteome</keyword>
<dbReference type="AlphaFoldDB" id="A0A0S4IV21"/>
<accession>A0A0S4IV21</accession>
<name>A0A0S4IV21_BODSA</name>
<dbReference type="EMBL" id="CYKH01000230">
    <property type="protein sequence ID" value="CUF02893.1"/>
    <property type="molecule type" value="Genomic_DNA"/>
</dbReference>
<reference evidence="2" key="1">
    <citation type="submission" date="2015-09" db="EMBL/GenBank/DDBJ databases">
        <authorList>
            <consortium name="Pathogen Informatics"/>
        </authorList>
    </citation>
    <scope>NUCLEOTIDE SEQUENCE [LARGE SCALE GENOMIC DNA]</scope>
    <source>
        <strain evidence="2">Lake Konstanz</strain>
    </source>
</reference>
<dbReference type="VEuPathDB" id="TriTrypDB:BSAL_58325"/>
<organism evidence="1 2">
    <name type="scientific">Bodo saltans</name>
    <name type="common">Flagellated protozoan</name>
    <dbReference type="NCBI Taxonomy" id="75058"/>
    <lineage>
        <taxon>Eukaryota</taxon>
        <taxon>Discoba</taxon>
        <taxon>Euglenozoa</taxon>
        <taxon>Kinetoplastea</taxon>
        <taxon>Metakinetoplastina</taxon>
        <taxon>Eubodonida</taxon>
        <taxon>Bodonidae</taxon>
        <taxon>Bodo</taxon>
    </lineage>
</organism>
<gene>
    <name evidence="1" type="ORF">BSAL_58325</name>
</gene>
<protein>
    <submittedName>
        <fullName evidence="1">Membrane-associated protein, putative</fullName>
    </submittedName>
</protein>